<keyword evidence="3" id="KW-1185">Reference proteome</keyword>
<dbReference type="AlphaFoldDB" id="A0AAD7Z9Z5"/>
<protein>
    <submittedName>
        <fullName evidence="2">Uncharacterized protein</fullName>
    </submittedName>
</protein>
<feature type="region of interest" description="Disordered" evidence="1">
    <location>
        <begin position="1"/>
        <end position="48"/>
    </location>
</feature>
<evidence type="ECO:0000313" key="2">
    <source>
        <dbReference type="EMBL" id="KAJ9576651.1"/>
    </source>
</evidence>
<feature type="non-terminal residue" evidence="2">
    <location>
        <position position="1"/>
    </location>
</feature>
<organism evidence="2 3">
    <name type="scientific">Diploptera punctata</name>
    <name type="common">Pacific beetle cockroach</name>
    <dbReference type="NCBI Taxonomy" id="6984"/>
    <lineage>
        <taxon>Eukaryota</taxon>
        <taxon>Metazoa</taxon>
        <taxon>Ecdysozoa</taxon>
        <taxon>Arthropoda</taxon>
        <taxon>Hexapoda</taxon>
        <taxon>Insecta</taxon>
        <taxon>Pterygota</taxon>
        <taxon>Neoptera</taxon>
        <taxon>Polyneoptera</taxon>
        <taxon>Dictyoptera</taxon>
        <taxon>Blattodea</taxon>
        <taxon>Blaberoidea</taxon>
        <taxon>Blaberidae</taxon>
        <taxon>Diplopterinae</taxon>
        <taxon>Diploptera</taxon>
    </lineage>
</organism>
<gene>
    <name evidence="2" type="ORF">L9F63_025455</name>
</gene>
<proteinExistence type="predicted"/>
<feature type="non-terminal residue" evidence="2">
    <location>
        <position position="204"/>
    </location>
</feature>
<comment type="caution">
    <text evidence="2">The sequence shown here is derived from an EMBL/GenBank/DDBJ whole genome shotgun (WGS) entry which is preliminary data.</text>
</comment>
<reference evidence="2" key="2">
    <citation type="submission" date="2023-05" db="EMBL/GenBank/DDBJ databases">
        <authorList>
            <person name="Fouks B."/>
        </authorList>
    </citation>
    <scope>NUCLEOTIDE SEQUENCE</scope>
    <source>
        <strain evidence="2">Stay&amp;Tobe</strain>
        <tissue evidence="2">Testes</tissue>
    </source>
</reference>
<evidence type="ECO:0000313" key="3">
    <source>
        <dbReference type="Proteomes" id="UP001233999"/>
    </source>
</evidence>
<evidence type="ECO:0000256" key="1">
    <source>
        <dbReference type="SAM" id="MobiDB-lite"/>
    </source>
</evidence>
<dbReference type="EMBL" id="JASPKZ010009535">
    <property type="protein sequence ID" value="KAJ9576651.1"/>
    <property type="molecule type" value="Genomic_DNA"/>
</dbReference>
<sequence length="204" mass="22927">KSRSIPHITVEHCFALDPRQRQDTSPGGGQRDSQQRQDASPGDPSPVPQTITFTLDNPEKLMLKALVRAFRKGRFAEVKLQAVCASTVRALRDLKHKLQAGAPAVMALRLGRELYIDLKHTLQLERTLYVSDRPFSVVSSRQIRESERKLSETSSLSHHEESTVFPNTGRFWVGVMDDGIPRPSCRIIIIDTLVTDCVKKLLCL</sequence>
<name>A0AAD7Z9Z5_DIPPU</name>
<dbReference type="Proteomes" id="UP001233999">
    <property type="component" value="Unassembled WGS sequence"/>
</dbReference>
<reference evidence="2" key="1">
    <citation type="journal article" date="2023" name="IScience">
        <title>Live-bearing cockroach genome reveals convergent evolutionary mechanisms linked to viviparity in insects and beyond.</title>
        <authorList>
            <person name="Fouks B."/>
            <person name="Harrison M.C."/>
            <person name="Mikhailova A.A."/>
            <person name="Marchal E."/>
            <person name="English S."/>
            <person name="Carruthers M."/>
            <person name="Jennings E.C."/>
            <person name="Chiamaka E.L."/>
            <person name="Frigard R.A."/>
            <person name="Pippel M."/>
            <person name="Attardo G.M."/>
            <person name="Benoit J.B."/>
            <person name="Bornberg-Bauer E."/>
            <person name="Tobe S.S."/>
        </authorList>
    </citation>
    <scope>NUCLEOTIDE SEQUENCE</scope>
    <source>
        <strain evidence="2">Stay&amp;Tobe</strain>
    </source>
</reference>
<accession>A0AAD7Z9Z5</accession>